<evidence type="ECO:0000256" key="5">
    <source>
        <dbReference type="ARBA" id="ARBA00022729"/>
    </source>
</evidence>
<name>A0A6M1RU96_9BACT</name>
<sequence>MLTELPTWLTALLNVIGWPVIQLGWAWIFTRLPSRWFHPPRGFAWEAQGRLYERLFAVRRWKDRLPDGAAWFRHGFPKSALRSSQTDYLRAFLVETWRGELCHWAALASTPVFALWNPPWAILIMTLCGLLLNIPCILAQRYNRIRLRRLVEKRVTTSS</sequence>
<keyword evidence="15" id="KW-1185">Reference proteome</keyword>
<evidence type="ECO:0000313" key="14">
    <source>
        <dbReference type="EMBL" id="NGO38964.1"/>
    </source>
</evidence>
<keyword evidence="2" id="KW-1003">Cell membrane</keyword>
<keyword evidence="3 14" id="KW-0808">Transferase</keyword>
<evidence type="ECO:0000256" key="12">
    <source>
        <dbReference type="ARBA" id="ARBA00025324"/>
    </source>
</evidence>
<keyword evidence="8 14" id="KW-0012">Acyltransferase</keyword>
<proteinExistence type="inferred from homology"/>
<dbReference type="AlphaFoldDB" id="A0A6M1RU96"/>
<protein>
    <recommendedName>
        <fullName evidence="11">Glycosyl-4,4'-diaponeurosporenoate acyltransferase</fullName>
    </recommendedName>
</protein>
<evidence type="ECO:0000256" key="13">
    <source>
        <dbReference type="SAM" id="Phobius"/>
    </source>
</evidence>
<comment type="caution">
    <text evidence="14">The sequence shown here is derived from an EMBL/GenBank/DDBJ whole genome shotgun (WGS) entry which is preliminary data.</text>
</comment>
<evidence type="ECO:0000256" key="8">
    <source>
        <dbReference type="ARBA" id="ARBA00023315"/>
    </source>
</evidence>
<evidence type="ECO:0000256" key="3">
    <source>
        <dbReference type="ARBA" id="ARBA00022679"/>
    </source>
</evidence>
<evidence type="ECO:0000256" key="4">
    <source>
        <dbReference type="ARBA" id="ARBA00022692"/>
    </source>
</evidence>
<dbReference type="RefSeq" id="WP_165106715.1">
    <property type="nucleotide sequence ID" value="NZ_JAAKYA010000042.1"/>
</dbReference>
<dbReference type="GO" id="GO:0005886">
    <property type="term" value="C:plasma membrane"/>
    <property type="evidence" value="ECO:0007669"/>
    <property type="project" value="UniProtKB-SubCell"/>
</dbReference>
<comment type="function">
    <text evidence="12">Catalyzes the acylation of glycosyl-4,4'-diaponeurosporenoate, i.e. the esterification of glucose at the C6'' position with the carboxyl group of the C(15) fatty acid 12-methyltetradecanoic acid, to yield staphyloxanthin. This is the last step in the biosynthesis of this orange pigment, present in most staphylococci strains.</text>
</comment>
<comment type="pathway">
    <text evidence="9">Carotenoid biosynthesis; staphyloxanthin biosynthesis; staphyloxanthin from farnesyl diphosphate: step 5/5.</text>
</comment>
<comment type="subcellular location">
    <subcellularLocation>
        <location evidence="1">Cell membrane</location>
        <topology evidence="1">Single-pass membrane protein</topology>
    </subcellularLocation>
</comment>
<dbReference type="GO" id="GO:0016746">
    <property type="term" value="F:acyltransferase activity"/>
    <property type="evidence" value="ECO:0007669"/>
    <property type="project" value="UniProtKB-KW"/>
</dbReference>
<organism evidence="14 15">
    <name type="scientific">Limisphaera ngatamarikiensis</name>
    <dbReference type="NCBI Taxonomy" id="1324935"/>
    <lineage>
        <taxon>Bacteria</taxon>
        <taxon>Pseudomonadati</taxon>
        <taxon>Verrucomicrobiota</taxon>
        <taxon>Verrucomicrobiia</taxon>
        <taxon>Limisphaerales</taxon>
        <taxon>Limisphaeraceae</taxon>
        <taxon>Limisphaera</taxon>
    </lineage>
</organism>
<evidence type="ECO:0000256" key="11">
    <source>
        <dbReference type="ARBA" id="ARBA00023667"/>
    </source>
</evidence>
<comment type="similarity">
    <text evidence="10">Belongs to the acyltransferase CrtO family.</text>
</comment>
<dbReference type="UniPathway" id="UPA00029">
    <property type="reaction ID" value="UER00560"/>
</dbReference>
<evidence type="ECO:0000313" key="15">
    <source>
        <dbReference type="Proteomes" id="UP000477311"/>
    </source>
</evidence>
<keyword evidence="5" id="KW-0732">Signal</keyword>
<evidence type="ECO:0000256" key="6">
    <source>
        <dbReference type="ARBA" id="ARBA00022989"/>
    </source>
</evidence>
<gene>
    <name evidence="14" type="ORF">G4L39_06085</name>
</gene>
<keyword evidence="6 13" id="KW-1133">Transmembrane helix</keyword>
<dbReference type="Pfam" id="PF18927">
    <property type="entry name" value="CrtO"/>
    <property type="match status" value="1"/>
</dbReference>
<dbReference type="Proteomes" id="UP000477311">
    <property type="component" value="Unassembled WGS sequence"/>
</dbReference>
<reference evidence="14 15" key="1">
    <citation type="submission" date="2020-02" db="EMBL/GenBank/DDBJ databases">
        <title>Draft genome sequence of Limisphaera ngatamarikiensis NGM72.4T, a thermophilic Verrucomicrobia grouped in subdivision 3.</title>
        <authorList>
            <person name="Carere C.R."/>
            <person name="Steen J."/>
            <person name="Hugenholtz P."/>
            <person name="Stott M.B."/>
        </authorList>
    </citation>
    <scope>NUCLEOTIDE SEQUENCE [LARGE SCALE GENOMIC DNA]</scope>
    <source>
        <strain evidence="14 15">NGM72.4</strain>
    </source>
</reference>
<feature type="transmembrane region" description="Helical" evidence="13">
    <location>
        <begin position="7"/>
        <end position="28"/>
    </location>
</feature>
<evidence type="ECO:0000256" key="7">
    <source>
        <dbReference type="ARBA" id="ARBA00023136"/>
    </source>
</evidence>
<dbReference type="InterPro" id="IPR044021">
    <property type="entry name" value="CrtO"/>
</dbReference>
<keyword evidence="7 13" id="KW-0472">Membrane</keyword>
<keyword evidence="4 13" id="KW-0812">Transmembrane</keyword>
<accession>A0A6M1RU96</accession>
<evidence type="ECO:0000256" key="1">
    <source>
        <dbReference type="ARBA" id="ARBA00004162"/>
    </source>
</evidence>
<evidence type="ECO:0000256" key="10">
    <source>
        <dbReference type="ARBA" id="ARBA00023603"/>
    </source>
</evidence>
<evidence type="ECO:0000256" key="2">
    <source>
        <dbReference type="ARBA" id="ARBA00022475"/>
    </source>
</evidence>
<dbReference type="EMBL" id="JAAKYA010000042">
    <property type="protein sequence ID" value="NGO38964.1"/>
    <property type="molecule type" value="Genomic_DNA"/>
</dbReference>
<feature type="transmembrane region" description="Helical" evidence="13">
    <location>
        <begin position="120"/>
        <end position="139"/>
    </location>
</feature>
<evidence type="ECO:0000256" key="9">
    <source>
        <dbReference type="ARBA" id="ARBA00023588"/>
    </source>
</evidence>